<feature type="transmembrane region" description="Helical" evidence="1">
    <location>
        <begin position="6"/>
        <end position="22"/>
    </location>
</feature>
<gene>
    <name evidence="2" type="ORF">RM573_08645</name>
</gene>
<evidence type="ECO:0000256" key="1">
    <source>
        <dbReference type="SAM" id="Phobius"/>
    </source>
</evidence>
<proteinExistence type="predicted"/>
<feature type="transmembrane region" description="Helical" evidence="1">
    <location>
        <begin position="34"/>
        <end position="54"/>
    </location>
</feature>
<comment type="caution">
    <text evidence="2">The sequence shown here is derived from an EMBL/GenBank/DDBJ whole genome shotgun (WGS) entry which is preliminary data.</text>
</comment>
<keyword evidence="3" id="KW-1185">Reference proteome</keyword>
<keyword evidence="1" id="KW-0472">Membrane</keyword>
<name>A0ABU3A291_9GAMM</name>
<sequence length="56" mass="6780">MIRLLFLLPILMSAVWWWYLNNRGYTMKEGLRGFIYIFSFNAIIIGFFTLMLFVTH</sequence>
<keyword evidence="1" id="KW-0812">Transmembrane</keyword>
<protein>
    <submittedName>
        <fullName evidence="2">Uncharacterized protein</fullName>
    </submittedName>
</protein>
<dbReference type="Proteomes" id="UP001266357">
    <property type="component" value="Unassembled WGS sequence"/>
</dbReference>
<dbReference type="EMBL" id="JAVRIF010000003">
    <property type="protein sequence ID" value="MDT0603662.1"/>
    <property type="molecule type" value="Genomic_DNA"/>
</dbReference>
<accession>A0ABU3A291</accession>
<keyword evidence="1" id="KW-1133">Transmembrane helix</keyword>
<evidence type="ECO:0000313" key="2">
    <source>
        <dbReference type="EMBL" id="MDT0603662.1"/>
    </source>
</evidence>
<evidence type="ECO:0000313" key="3">
    <source>
        <dbReference type="Proteomes" id="UP001266357"/>
    </source>
</evidence>
<organism evidence="2 3">
    <name type="scientific">Thalassotalea castellviae</name>
    <dbReference type="NCBI Taxonomy" id="3075612"/>
    <lineage>
        <taxon>Bacteria</taxon>
        <taxon>Pseudomonadati</taxon>
        <taxon>Pseudomonadota</taxon>
        <taxon>Gammaproteobacteria</taxon>
        <taxon>Alteromonadales</taxon>
        <taxon>Colwelliaceae</taxon>
        <taxon>Thalassotalea</taxon>
    </lineage>
</organism>
<reference evidence="2 3" key="1">
    <citation type="submission" date="2023-09" db="EMBL/GenBank/DDBJ databases">
        <authorList>
            <person name="Rey-Velasco X."/>
        </authorList>
    </citation>
    <scope>NUCLEOTIDE SEQUENCE [LARGE SCALE GENOMIC DNA]</scope>
    <source>
        <strain evidence="2 3">W431</strain>
    </source>
</reference>
<dbReference type="RefSeq" id="WP_311580243.1">
    <property type="nucleotide sequence ID" value="NZ_JAVRIF010000003.1"/>
</dbReference>